<organism evidence="3">
    <name type="scientific">Laccaria bicolor (strain S238N-H82 / ATCC MYA-4686)</name>
    <name type="common">Bicoloured deceiver</name>
    <name type="synonym">Laccaria laccata var. bicolor</name>
    <dbReference type="NCBI Taxonomy" id="486041"/>
    <lineage>
        <taxon>Eukaryota</taxon>
        <taxon>Fungi</taxon>
        <taxon>Dikarya</taxon>
        <taxon>Basidiomycota</taxon>
        <taxon>Agaricomycotina</taxon>
        <taxon>Agaricomycetes</taxon>
        <taxon>Agaricomycetidae</taxon>
        <taxon>Agaricales</taxon>
        <taxon>Agaricineae</taxon>
        <taxon>Hydnangiaceae</taxon>
        <taxon>Laccaria</taxon>
    </lineage>
</organism>
<name>B0DNQ8_LACBS</name>
<feature type="compositionally biased region" description="Pro residues" evidence="1">
    <location>
        <begin position="416"/>
        <end position="426"/>
    </location>
</feature>
<gene>
    <name evidence="2" type="ORF">LACBIDRAFT_295158</name>
</gene>
<feature type="compositionally biased region" description="Basic and acidic residues" evidence="1">
    <location>
        <begin position="434"/>
        <end position="453"/>
    </location>
</feature>
<evidence type="ECO:0000313" key="2">
    <source>
        <dbReference type="EMBL" id="EDR03768.1"/>
    </source>
</evidence>
<feature type="compositionally biased region" description="Polar residues" evidence="1">
    <location>
        <begin position="661"/>
        <end position="680"/>
    </location>
</feature>
<evidence type="ECO:0000256" key="1">
    <source>
        <dbReference type="SAM" id="MobiDB-lite"/>
    </source>
</evidence>
<feature type="compositionally biased region" description="Acidic residues" evidence="1">
    <location>
        <begin position="263"/>
        <end position="272"/>
    </location>
</feature>
<evidence type="ECO:0000313" key="3">
    <source>
        <dbReference type="Proteomes" id="UP000001194"/>
    </source>
</evidence>
<feature type="compositionally biased region" description="Low complexity" evidence="1">
    <location>
        <begin position="502"/>
        <end position="529"/>
    </location>
</feature>
<feature type="compositionally biased region" description="Low complexity" evidence="1">
    <location>
        <begin position="458"/>
        <end position="469"/>
    </location>
</feature>
<protein>
    <submittedName>
        <fullName evidence="2">Predicted protein</fullName>
    </submittedName>
</protein>
<dbReference type="AlphaFoldDB" id="B0DNQ8"/>
<feature type="region of interest" description="Disordered" evidence="1">
    <location>
        <begin position="257"/>
        <end position="292"/>
    </location>
</feature>
<keyword evidence="3" id="KW-1185">Reference proteome</keyword>
<accession>B0DNQ8</accession>
<feature type="compositionally biased region" description="Low complexity" evidence="1">
    <location>
        <begin position="633"/>
        <end position="645"/>
    </location>
</feature>
<feature type="region of interest" description="Disordered" evidence="1">
    <location>
        <begin position="1"/>
        <end position="20"/>
    </location>
</feature>
<feature type="compositionally biased region" description="Low complexity" evidence="1">
    <location>
        <begin position="685"/>
        <end position="724"/>
    </location>
</feature>
<dbReference type="InParanoid" id="B0DNQ8"/>
<sequence>MAIILEKPKPKRRQKNNSNKMEKRFMNVRTVAKRRRAFIVNRGFLPLPPGVDPSVVPPPPAQVIMDGKTDEQRAENPTLDNSNLPTDCEGHRRARYRMSRAEMEERLRLRDTRWANRMNGIKKIFSRPLRFVAKLIFPPPPPPALEPYPRILPLPRVVPPPVEEVALPNHAHDQVDVPQVEHQHQLTSADQGPSQQSFVEQASVVQNVPVEQSFVGQSFVHQPPVEQTYNNHSFVAPVEQPNQYQQQSEQVYYQPNPSVGYEADMEDMDEDGPSQSYAAQAQAQQQAAFEQQQRAAFEQQQQAAFEQQQQAAYEQQQRYLLEAQAQAAMAHQAQAQAYAQNQAPPPYSEELNNGYANAYNQPQHPQQFIYPGATSAPAQPAWNEAGFINTALPQECHQPALLQAQAATQPPLKEASPPPAPAPAEPSSPIYTPEQRRAWREKMQKIWADEPKSKPWVLSTSTSSISLPSQELGRNSKSSGVKASKTVSSEREIKPLPPRTRVQSAPSAQGSGSSRQGSVSSKQGSVTSAPKKGTWRLPEPESSFENLEAVVPDATTKKQKKRPIEDTDAVDTTTKKQKKKRSVEDGDAVEPDTKEKKQKKRRRAPETAVESTSSKKRIVEPASKAVPSRLKETSSSLKLSSSSMKPVPTTSKPIPSMSKPVPSTSKPLSQTSKETYSSLKLTPLSMKPIPSSMKPVPSSMKPVPSTSRPVPSTSKPVPSTSSSTSKKRKEAPIIIVESDADPEIDESMVRKSKRSKTSPQMEEPVATRRRKKMPAPTKVLVPVEELESRDGKWEIPVVGGLLRAFGLRR</sequence>
<feature type="region of interest" description="Disordered" evidence="1">
    <location>
        <begin position="407"/>
        <end position="776"/>
    </location>
</feature>
<reference evidence="2 3" key="1">
    <citation type="journal article" date="2008" name="Nature">
        <title>The genome of Laccaria bicolor provides insights into mycorrhizal symbiosis.</title>
        <authorList>
            <person name="Martin F."/>
            <person name="Aerts A."/>
            <person name="Ahren D."/>
            <person name="Brun A."/>
            <person name="Danchin E.G.J."/>
            <person name="Duchaussoy F."/>
            <person name="Gibon J."/>
            <person name="Kohler A."/>
            <person name="Lindquist E."/>
            <person name="Pereda V."/>
            <person name="Salamov A."/>
            <person name="Shapiro H.J."/>
            <person name="Wuyts J."/>
            <person name="Blaudez D."/>
            <person name="Buee M."/>
            <person name="Brokstein P."/>
            <person name="Canbaeck B."/>
            <person name="Cohen D."/>
            <person name="Courty P.E."/>
            <person name="Coutinho P.M."/>
            <person name="Delaruelle C."/>
            <person name="Detter J.C."/>
            <person name="Deveau A."/>
            <person name="DiFazio S."/>
            <person name="Duplessis S."/>
            <person name="Fraissinet-Tachet L."/>
            <person name="Lucic E."/>
            <person name="Frey-Klett P."/>
            <person name="Fourrey C."/>
            <person name="Feussner I."/>
            <person name="Gay G."/>
            <person name="Grimwood J."/>
            <person name="Hoegger P.J."/>
            <person name="Jain P."/>
            <person name="Kilaru S."/>
            <person name="Labbe J."/>
            <person name="Lin Y.C."/>
            <person name="Legue V."/>
            <person name="Le Tacon F."/>
            <person name="Marmeisse R."/>
            <person name="Melayah D."/>
            <person name="Montanini B."/>
            <person name="Muratet M."/>
            <person name="Nehls U."/>
            <person name="Niculita-Hirzel H."/>
            <person name="Oudot-Le Secq M.P."/>
            <person name="Peter M."/>
            <person name="Quesneville H."/>
            <person name="Rajashekar B."/>
            <person name="Reich M."/>
            <person name="Rouhier N."/>
            <person name="Schmutz J."/>
            <person name="Yin T."/>
            <person name="Chalot M."/>
            <person name="Henrissat B."/>
            <person name="Kuees U."/>
            <person name="Lucas S."/>
            <person name="Van de Peer Y."/>
            <person name="Podila G.K."/>
            <person name="Polle A."/>
            <person name="Pukkila P.J."/>
            <person name="Richardson P.M."/>
            <person name="Rouze P."/>
            <person name="Sanders I.R."/>
            <person name="Stajich J.E."/>
            <person name="Tunlid A."/>
            <person name="Tuskan G."/>
            <person name="Grigoriev I.V."/>
        </authorList>
    </citation>
    <scope>NUCLEOTIDE SEQUENCE [LARGE SCALE GENOMIC DNA]</scope>
    <source>
        <strain evidence="3">S238N-H82 / ATCC MYA-4686</strain>
    </source>
</reference>
<proteinExistence type="predicted"/>
<feature type="region of interest" description="Disordered" evidence="1">
    <location>
        <begin position="68"/>
        <end position="89"/>
    </location>
</feature>
<feature type="compositionally biased region" description="Low complexity" evidence="1">
    <location>
        <begin position="277"/>
        <end position="292"/>
    </location>
</feature>
<dbReference type="OrthoDB" id="10519112at2759"/>
<dbReference type="KEGG" id="lbc:LACBIDRAFT_295158"/>
<dbReference type="EMBL" id="DS547122">
    <property type="protein sequence ID" value="EDR03768.1"/>
    <property type="molecule type" value="Genomic_DNA"/>
</dbReference>
<dbReference type="Proteomes" id="UP000001194">
    <property type="component" value="Unassembled WGS sequence"/>
</dbReference>
<feature type="compositionally biased region" description="Polar residues" evidence="1">
    <location>
        <begin position="472"/>
        <end position="487"/>
    </location>
</feature>
<dbReference type="GeneID" id="6081256"/>
<dbReference type="HOGENOM" id="CLU_349509_0_0_1"/>
<dbReference type="RefSeq" id="XP_001885621.1">
    <property type="nucleotide sequence ID" value="XM_001885586.1"/>
</dbReference>